<dbReference type="RefSeq" id="WP_119276128.1">
    <property type="nucleotide sequence ID" value="NZ_QWLA01000009.1"/>
</dbReference>
<evidence type="ECO:0000313" key="1">
    <source>
        <dbReference type="EMBL" id="RIH88559.1"/>
    </source>
</evidence>
<evidence type="ECO:0000313" key="2">
    <source>
        <dbReference type="Proteomes" id="UP000265341"/>
    </source>
</evidence>
<reference evidence="1 2" key="1">
    <citation type="submission" date="2018-08" db="EMBL/GenBank/DDBJ databases">
        <title>Meiothermus roseus NBRC 110900 genome sequencing project.</title>
        <authorList>
            <person name="Da Costa M.S."/>
            <person name="Albuquerque L."/>
            <person name="Raposo P."/>
            <person name="Froufe H.J.C."/>
            <person name="Barroso C.S."/>
            <person name="Egas C."/>
        </authorList>
    </citation>
    <scope>NUCLEOTIDE SEQUENCE [LARGE SCALE GENOMIC DNA]</scope>
    <source>
        <strain evidence="1 2">NBRC 110900</strain>
    </source>
</reference>
<dbReference type="NCBIfam" id="TIGR00333">
    <property type="entry name" value="nrdI"/>
    <property type="match status" value="1"/>
</dbReference>
<organism evidence="1 2">
    <name type="scientific">Calidithermus roseus</name>
    <dbReference type="NCBI Taxonomy" id="1644118"/>
    <lineage>
        <taxon>Bacteria</taxon>
        <taxon>Thermotogati</taxon>
        <taxon>Deinococcota</taxon>
        <taxon>Deinococci</taxon>
        <taxon>Thermales</taxon>
        <taxon>Thermaceae</taxon>
        <taxon>Calidithermus</taxon>
    </lineage>
</organism>
<dbReference type="SUPFAM" id="SSF52218">
    <property type="entry name" value="Flavoproteins"/>
    <property type="match status" value="1"/>
</dbReference>
<dbReference type="EMBL" id="QWLA01000009">
    <property type="protein sequence ID" value="RIH88559.1"/>
    <property type="molecule type" value="Genomic_DNA"/>
</dbReference>
<proteinExistence type="predicted"/>
<accession>A0A399EZU0</accession>
<dbReference type="Gene3D" id="3.40.50.360">
    <property type="match status" value="1"/>
</dbReference>
<dbReference type="OrthoDB" id="350535at2"/>
<dbReference type="InterPro" id="IPR004465">
    <property type="entry name" value="RNR_NrdI"/>
</dbReference>
<protein>
    <submittedName>
        <fullName evidence="1">Protein NrdI</fullName>
    </submittedName>
</protein>
<dbReference type="InterPro" id="IPR029039">
    <property type="entry name" value="Flavoprotein-like_sf"/>
</dbReference>
<name>A0A399EZU0_9DEIN</name>
<comment type="caution">
    <text evidence="1">The sequence shown here is derived from an EMBL/GenBank/DDBJ whole genome shotgun (WGS) entry which is preliminary data.</text>
</comment>
<dbReference type="Proteomes" id="UP000265341">
    <property type="component" value="Unassembled WGS sequence"/>
</dbReference>
<keyword evidence="2" id="KW-1185">Reference proteome</keyword>
<dbReference type="PIRSF" id="PIRSF005087">
    <property type="entry name" value="NrdI"/>
    <property type="match status" value="1"/>
</dbReference>
<dbReference type="GO" id="GO:0010181">
    <property type="term" value="F:FMN binding"/>
    <property type="evidence" value="ECO:0007669"/>
    <property type="project" value="InterPro"/>
</dbReference>
<dbReference type="AlphaFoldDB" id="A0A399EZU0"/>
<gene>
    <name evidence="1" type="primary">nrdI</name>
    <name evidence="1" type="ORF">Mrose_00791</name>
</gene>
<dbReference type="Pfam" id="PF07972">
    <property type="entry name" value="Flavodoxin_NdrI"/>
    <property type="match status" value="1"/>
</dbReference>
<dbReference type="PANTHER" id="PTHR37297:SF1">
    <property type="entry name" value="PROTEIN NRDI"/>
    <property type="match status" value="1"/>
</dbReference>
<dbReference type="PANTHER" id="PTHR37297">
    <property type="entry name" value="PROTEIN NRDI"/>
    <property type="match status" value="1"/>
</dbReference>
<sequence length="123" mass="13761">MLIVYASKTGNVERFVRKLPAPRLLRICTGEEEVSEPCVLLTYTTGLGQVPPEVERFARRNQTHIRAVAASGNRNWGSNYAKAADRLAASFGFKVIHKFELSGRTEDVTRFWEGVRALALPRA</sequence>